<gene>
    <name evidence="2" type="ORF">D9Q98_002346</name>
</gene>
<comment type="caution">
    <text evidence="2">The sequence shown here is derived from an EMBL/GenBank/DDBJ whole genome shotgun (WGS) entry which is preliminary data.</text>
</comment>
<name>A0A9D4TW79_CHLVU</name>
<dbReference type="Proteomes" id="UP001055712">
    <property type="component" value="Unassembled WGS sequence"/>
</dbReference>
<reference evidence="2" key="2">
    <citation type="submission" date="2020-11" db="EMBL/GenBank/DDBJ databases">
        <authorList>
            <person name="Cecchin M."/>
            <person name="Marcolungo L."/>
            <person name="Rossato M."/>
            <person name="Girolomoni L."/>
            <person name="Cosentino E."/>
            <person name="Cuine S."/>
            <person name="Li-Beisson Y."/>
            <person name="Delledonne M."/>
            <person name="Ballottari M."/>
        </authorList>
    </citation>
    <scope>NUCLEOTIDE SEQUENCE</scope>
    <source>
        <strain evidence="2">211/11P</strain>
        <tissue evidence="2">Whole cell</tissue>
    </source>
</reference>
<feature type="compositionally biased region" description="Polar residues" evidence="1">
    <location>
        <begin position="101"/>
        <end position="111"/>
    </location>
</feature>
<dbReference type="EMBL" id="SIDB01000002">
    <property type="protein sequence ID" value="KAI3436293.1"/>
    <property type="molecule type" value="Genomic_DNA"/>
</dbReference>
<feature type="compositionally biased region" description="Low complexity" evidence="1">
    <location>
        <begin position="120"/>
        <end position="167"/>
    </location>
</feature>
<accession>A0A9D4TW79</accession>
<organism evidence="2 3">
    <name type="scientific">Chlorella vulgaris</name>
    <name type="common">Green alga</name>
    <dbReference type="NCBI Taxonomy" id="3077"/>
    <lineage>
        <taxon>Eukaryota</taxon>
        <taxon>Viridiplantae</taxon>
        <taxon>Chlorophyta</taxon>
        <taxon>core chlorophytes</taxon>
        <taxon>Trebouxiophyceae</taxon>
        <taxon>Chlorellales</taxon>
        <taxon>Chlorellaceae</taxon>
        <taxon>Chlorella clade</taxon>
        <taxon>Chlorella</taxon>
    </lineage>
</organism>
<dbReference type="AlphaFoldDB" id="A0A9D4TW79"/>
<sequence>MSADAVPDFTNGPDSYTLPAPFTGNPGLSTTFDMRTSGQGFLLAPLTRYGIVLVPLKDSASAGMAVVLPALATTLGVSDLGSGLAVPGVERSPYSHGPHRNNAQPSSTFPTTAKPAAAISSSQPTAAKPATAKPAAAISSSSQPTAAKPATAKPAAAISASSQPTSTFPATAISASSQPTSTCPATAISASPLSLAAASPPISALPLSSPPQTAAPKAQA</sequence>
<feature type="region of interest" description="Disordered" evidence="1">
    <location>
        <begin position="89"/>
        <end position="186"/>
    </location>
</feature>
<keyword evidence="3" id="KW-1185">Reference proteome</keyword>
<reference evidence="2" key="1">
    <citation type="journal article" date="2019" name="Plant J.">
        <title>Chlorella vulgaris genome assembly and annotation reveals the molecular basis for metabolic acclimation to high light conditions.</title>
        <authorList>
            <person name="Cecchin M."/>
            <person name="Marcolungo L."/>
            <person name="Rossato M."/>
            <person name="Girolomoni L."/>
            <person name="Cosentino E."/>
            <person name="Cuine S."/>
            <person name="Li-Beisson Y."/>
            <person name="Delledonne M."/>
            <person name="Ballottari M."/>
        </authorList>
    </citation>
    <scope>NUCLEOTIDE SEQUENCE</scope>
    <source>
        <strain evidence="2">211/11P</strain>
    </source>
</reference>
<evidence type="ECO:0000313" key="2">
    <source>
        <dbReference type="EMBL" id="KAI3436293.1"/>
    </source>
</evidence>
<feature type="compositionally biased region" description="Polar residues" evidence="1">
    <location>
        <begin position="173"/>
        <end position="183"/>
    </location>
</feature>
<feature type="compositionally biased region" description="Low complexity" evidence="1">
    <location>
        <begin position="199"/>
        <end position="211"/>
    </location>
</feature>
<proteinExistence type="predicted"/>
<feature type="region of interest" description="Disordered" evidence="1">
    <location>
        <begin position="199"/>
        <end position="220"/>
    </location>
</feature>
<evidence type="ECO:0000256" key="1">
    <source>
        <dbReference type="SAM" id="MobiDB-lite"/>
    </source>
</evidence>
<evidence type="ECO:0000313" key="3">
    <source>
        <dbReference type="Proteomes" id="UP001055712"/>
    </source>
</evidence>
<protein>
    <submittedName>
        <fullName evidence="2">Uncharacterized protein</fullName>
    </submittedName>
</protein>